<dbReference type="SMART" id="SM00146">
    <property type="entry name" value="PI3Kc"/>
    <property type="match status" value="1"/>
</dbReference>
<dbReference type="Gene3D" id="1.10.1070.11">
    <property type="entry name" value="Phosphatidylinositol 3-/4-kinase, catalytic domain"/>
    <property type="match status" value="1"/>
</dbReference>
<dbReference type="InterPro" id="IPR011009">
    <property type="entry name" value="Kinase-like_dom_sf"/>
</dbReference>
<dbReference type="InterPro" id="IPR015433">
    <property type="entry name" value="PI3/4_kinase"/>
</dbReference>
<evidence type="ECO:0000256" key="1">
    <source>
        <dbReference type="ARBA" id="ARBA00022679"/>
    </source>
</evidence>
<dbReference type="InterPro" id="IPR000403">
    <property type="entry name" value="PI3/4_kinase_cat_dom"/>
</dbReference>
<dbReference type="GO" id="GO:0046854">
    <property type="term" value="P:phosphatidylinositol phosphate biosynthetic process"/>
    <property type="evidence" value="ECO:0007669"/>
    <property type="project" value="InterPro"/>
</dbReference>
<dbReference type="PANTHER" id="PTHR10048:SF22">
    <property type="entry name" value="PHOSPHATIDYLINOSITOL 4-KINASE BETA"/>
    <property type="match status" value="1"/>
</dbReference>
<dbReference type="PROSITE" id="PS00916">
    <property type="entry name" value="PI3_4_KINASE_2"/>
    <property type="match status" value="1"/>
</dbReference>
<dbReference type="CDD" id="cd00893">
    <property type="entry name" value="PI4Kc_III"/>
    <property type="match status" value="1"/>
</dbReference>
<dbReference type="AlphaFoldDB" id="A0A086J230"/>
<dbReference type="GO" id="GO:0016020">
    <property type="term" value="C:membrane"/>
    <property type="evidence" value="ECO:0007669"/>
    <property type="project" value="TreeGrafter"/>
</dbReference>
<dbReference type="InterPro" id="IPR036940">
    <property type="entry name" value="PI3/4_kinase_cat_sf"/>
</dbReference>
<dbReference type="GO" id="GO:0048015">
    <property type="term" value="P:phosphatidylinositol-mediated signaling"/>
    <property type="evidence" value="ECO:0007669"/>
    <property type="project" value="TreeGrafter"/>
</dbReference>
<dbReference type="Pfam" id="PF00454">
    <property type="entry name" value="PI3_PI4_kinase"/>
    <property type="match status" value="1"/>
</dbReference>
<dbReference type="Gene3D" id="3.30.1010.10">
    <property type="entry name" value="Phosphatidylinositol 3-kinase Catalytic Subunit, Chain A, domain 4"/>
    <property type="match status" value="1"/>
</dbReference>
<feature type="domain" description="PI3K/PI4K catalytic" evidence="3">
    <location>
        <begin position="417"/>
        <end position="680"/>
    </location>
</feature>
<comment type="caution">
    <text evidence="4">The sequence shown here is derived from an EMBL/GenBank/DDBJ whole genome shotgun (WGS) entry which is preliminary data.</text>
</comment>
<proteinExistence type="predicted"/>
<name>A0A086J230_NEMA1</name>
<organism evidence="4 5">
    <name type="scientific">Nematocida ausubeli (strain ATCC PRA-371 / ERTm2)</name>
    <name type="common">Nematode killer fungus</name>
    <dbReference type="NCBI Taxonomy" id="1913371"/>
    <lineage>
        <taxon>Eukaryota</taxon>
        <taxon>Fungi</taxon>
        <taxon>Fungi incertae sedis</taxon>
        <taxon>Microsporidia</taxon>
        <taxon>Nematocida</taxon>
    </lineage>
</organism>
<accession>A0A086J230</accession>
<reference evidence="4 5" key="1">
    <citation type="journal article" date="2014" name="Genome Announc.">
        <title>Genome Sequence of the Microsporidian Species Nematocida sp1 Strain ERTm6 (ATCC PRA-372).</title>
        <authorList>
            <person name="Bakowski M.A."/>
            <person name="Priest M."/>
            <person name="Young S."/>
            <person name="Cuomo C.A."/>
            <person name="Troemel E.R."/>
        </authorList>
    </citation>
    <scope>NUCLEOTIDE SEQUENCE [LARGE SCALE GENOMIC DNA]</scope>
    <source>
        <strain evidence="4 5">ERTm6</strain>
    </source>
</reference>
<dbReference type="EMBL" id="AKIJ01000003">
    <property type="protein sequence ID" value="KFG26198.1"/>
    <property type="molecule type" value="Genomic_DNA"/>
</dbReference>
<evidence type="ECO:0000259" key="3">
    <source>
        <dbReference type="PROSITE" id="PS50290"/>
    </source>
</evidence>
<keyword evidence="5" id="KW-1185">Reference proteome</keyword>
<dbReference type="GO" id="GO:0005737">
    <property type="term" value="C:cytoplasm"/>
    <property type="evidence" value="ECO:0007669"/>
    <property type="project" value="TreeGrafter"/>
</dbReference>
<dbReference type="PROSITE" id="PS50290">
    <property type="entry name" value="PI3_4_KINASE_3"/>
    <property type="match status" value="1"/>
</dbReference>
<evidence type="ECO:0000313" key="5">
    <source>
        <dbReference type="Proteomes" id="UP000054524"/>
    </source>
</evidence>
<evidence type="ECO:0000256" key="2">
    <source>
        <dbReference type="ARBA" id="ARBA00022777"/>
    </source>
</evidence>
<dbReference type="GeneID" id="77676287"/>
<dbReference type="PANTHER" id="PTHR10048">
    <property type="entry name" value="PHOSPHATIDYLINOSITOL KINASE"/>
    <property type="match status" value="1"/>
</dbReference>
<protein>
    <recommendedName>
        <fullName evidence="3">PI3K/PI4K catalytic domain-containing protein</fullName>
    </recommendedName>
</protein>
<dbReference type="InterPro" id="IPR018936">
    <property type="entry name" value="PI3/4_kinase_CS"/>
</dbReference>
<sequence>MGQEKQSWLRNVFDSEYFVFWMALTCLSRYKEKAIHQYLCYKIYQTKREEAVVYYPQLFHLMMVEEGDLWNRPIFRMLHKISRNDRHFATVLSMYSLSVSDSYKIGQAKEKTKYKICLEFSRIIAHPALPCIKPRHHKTQRTIYTKFLQMTYGSKVGLSPSIEHMLSQQKQFYSLAESQARRKQEAKYSVTSALASMLSGLAAVADLHQHTYLLDVSLSNRIYPTKKVLYKHQGDAVERKIAKESPEASFINKLNFISNSLISIPRHMREQAFITELNLLNLYLPHTVCLSMFCPGSAHMSILKVSVDLSKTLDSATRAPFMLVYEVAKESDVLQKLQLTDLPASKEKASLHFTDKKQETKERVFKTAIKILGGLKELDSSAHVDMDILSIKTRVIKKIYCMHTPQYIVPANAKYVDEWKVAVEAVRKKSKYRSLEGWGVGSLIIKTGSDMKQEQLASQILGIIESIWAQEKTGLFLNPYKTMVTGRSSGMIETIQGAKSIHQIKKHLKERGGGQSIMDYFIENWESTIEEARETFFKSLVAYSLVSYILQIKDRHNGNILIGSKGELFHIDFGFVLGAHPGFYSVESAPFKFSIEYAEVAGKDRMGRFKSEFLKGFLSLRKNMDHIIILVESVAKSGGILSITHASVHSLRERFQPGLTIEEFSENVSDIVDRGMKNVFTDIYDSLQYYTQGYCK</sequence>
<dbReference type="GO" id="GO:0004430">
    <property type="term" value="F:1-phosphatidylinositol 4-kinase activity"/>
    <property type="evidence" value="ECO:0007669"/>
    <property type="project" value="TreeGrafter"/>
</dbReference>
<dbReference type="RefSeq" id="XP_052904753.1">
    <property type="nucleotide sequence ID" value="XM_053048948.1"/>
</dbReference>
<dbReference type="SUPFAM" id="SSF56112">
    <property type="entry name" value="Protein kinase-like (PK-like)"/>
    <property type="match status" value="1"/>
</dbReference>
<dbReference type="Proteomes" id="UP000054524">
    <property type="component" value="Unassembled WGS sequence"/>
</dbReference>
<evidence type="ECO:0000313" key="4">
    <source>
        <dbReference type="EMBL" id="KFG26198.1"/>
    </source>
</evidence>
<keyword evidence="1" id="KW-0808">Transferase</keyword>
<dbReference type="HOGENOM" id="CLU_002446_6_1_1"/>
<gene>
    <name evidence="4" type="ORF">NESG_01314</name>
</gene>
<keyword evidence="2" id="KW-0418">Kinase</keyword>